<dbReference type="PANTHER" id="PTHR23189">
    <property type="entry name" value="RNA RECOGNITION MOTIF-CONTAINING"/>
    <property type="match status" value="1"/>
</dbReference>
<feature type="domain" description="RRM" evidence="4">
    <location>
        <begin position="134"/>
        <end position="212"/>
    </location>
</feature>
<proteinExistence type="predicted"/>
<keyword evidence="3" id="KW-1133">Transmembrane helix</keyword>
<evidence type="ECO:0000259" key="4">
    <source>
        <dbReference type="PROSITE" id="PS50102"/>
    </source>
</evidence>
<evidence type="ECO:0000313" key="6">
    <source>
        <dbReference type="Proteomes" id="UP000472260"/>
    </source>
</evidence>
<dbReference type="InterPro" id="IPR000504">
    <property type="entry name" value="RRM_dom"/>
</dbReference>
<evidence type="ECO:0000313" key="5">
    <source>
        <dbReference type="Ensembl" id="ENSSANP00000095579.1"/>
    </source>
</evidence>
<dbReference type="InterPro" id="IPR012677">
    <property type="entry name" value="Nucleotide-bd_a/b_plait_sf"/>
</dbReference>
<keyword evidence="3" id="KW-0812">Transmembrane</keyword>
<evidence type="ECO:0000256" key="2">
    <source>
        <dbReference type="PROSITE-ProRule" id="PRU00176"/>
    </source>
</evidence>
<sequence>MHFQFKQCGAGCENDNCVGLKLAKNTCVAPGATLRQVYDRALSVMHRRNCEYFMSGKIDVVFSCTLVAFYNQDPFDLLFECFINVFLCMCVYVCVSLAFVTLLNGDQAQDAIRTLHQTSVRGRDVTVQLQPTDSLLCVTNLPYTVTASQFQELVRSYGNIERCFLVHSDLTGHSKGYGFVEYMKKDSASRARSELLGKPLGDRALMVQWADVNQLTSADHLHSKCLCVDRLPLDFEDSEELAHIFSESYKPVFCQVRCEKSNRVFVLWHFASTDMAGKNYSIEKMILLFGEVREIIFLSPTEK</sequence>
<evidence type="ECO:0000256" key="1">
    <source>
        <dbReference type="ARBA" id="ARBA00022884"/>
    </source>
</evidence>
<reference evidence="5" key="1">
    <citation type="submission" date="2025-08" db="UniProtKB">
        <authorList>
            <consortium name="Ensembl"/>
        </authorList>
    </citation>
    <scope>IDENTIFICATION</scope>
</reference>
<protein>
    <recommendedName>
        <fullName evidence="4">RRM domain-containing protein</fullName>
    </recommendedName>
</protein>
<accession>A0A671SGY6</accession>
<dbReference type="SUPFAM" id="SSF54928">
    <property type="entry name" value="RNA-binding domain, RBD"/>
    <property type="match status" value="2"/>
</dbReference>
<feature type="transmembrane region" description="Helical" evidence="3">
    <location>
        <begin position="52"/>
        <end position="70"/>
    </location>
</feature>
<dbReference type="Gene3D" id="3.30.70.330">
    <property type="match status" value="2"/>
</dbReference>
<dbReference type="FunFam" id="3.30.70.330:FF:000100">
    <property type="entry name" value="Putative ribonucleoprotein PTB-binding 1"/>
    <property type="match status" value="1"/>
</dbReference>
<reference evidence="5" key="2">
    <citation type="submission" date="2025-09" db="UniProtKB">
        <authorList>
            <consortium name="Ensembl"/>
        </authorList>
    </citation>
    <scope>IDENTIFICATION</scope>
</reference>
<dbReference type="Ensembl" id="ENSSANT00000101498.1">
    <property type="protein sequence ID" value="ENSSANP00000095579.1"/>
    <property type="gene ID" value="ENSSANG00000047098.1"/>
</dbReference>
<dbReference type="InterPro" id="IPR035979">
    <property type="entry name" value="RBD_domain_sf"/>
</dbReference>
<keyword evidence="3" id="KW-0472">Membrane</keyword>
<dbReference type="Proteomes" id="UP000472260">
    <property type="component" value="Unassembled WGS sequence"/>
</dbReference>
<dbReference type="GO" id="GO:0003723">
    <property type="term" value="F:RNA binding"/>
    <property type="evidence" value="ECO:0007669"/>
    <property type="project" value="UniProtKB-UniRule"/>
</dbReference>
<keyword evidence="6" id="KW-1185">Reference proteome</keyword>
<feature type="transmembrane region" description="Helical" evidence="3">
    <location>
        <begin position="82"/>
        <end position="103"/>
    </location>
</feature>
<dbReference type="SMART" id="SM00360">
    <property type="entry name" value="RRM"/>
    <property type="match status" value="1"/>
</dbReference>
<evidence type="ECO:0000256" key="3">
    <source>
        <dbReference type="SAM" id="Phobius"/>
    </source>
</evidence>
<organism evidence="5 6">
    <name type="scientific">Sinocyclocheilus anshuiensis</name>
    <dbReference type="NCBI Taxonomy" id="1608454"/>
    <lineage>
        <taxon>Eukaryota</taxon>
        <taxon>Metazoa</taxon>
        <taxon>Chordata</taxon>
        <taxon>Craniata</taxon>
        <taxon>Vertebrata</taxon>
        <taxon>Euteleostomi</taxon>
        <taxon>Actinopterygii</taxon>
        <taxon>Neopterygii</taxon>
        <taxon>Teleostei</taxon>
        <taxon>Ostariophysi</taxon>
        <taxon>Cypriniformes</taxon>
        <taxon>Cyprinidae</taxon>
        <taxon>Cyprininae</taxon>
        <taxon>Sinocyclocheilus</taxon>
    </lineage>
</organism>
<name>A0A671SGY6_9TELE</name>
<keyword evidence="1 2" id="KW-0694">RNA-binding</keyword>
<dbReference type="Pfam" id="PF00076">
    <property type="entry name" value="RRM_1"/>
    <property type="match status" value="1"/>
</dbReference>
<dbReference type="PROSITE" id="PS50102">
    <property type="entry name" value="RRM"/>
    <property type="match status" value="1"/>
</dbReference>
<dbReference type="AlphaFoldDB" id="A0A671SGY6"/>